<evidence type="ECO:0000256" key="1">
    <source>
        <dbReference type="ARBA" id="ARBA00004613"/>
    </source>
</evidence>
<name>A0A8I5R990_PAPAN</name>
<evidence type="ECO:0000256" key="9">
    <source>
        <dbReference type="ARBA" id="ARBA00023279"/>
    </source>
</evidence>
<dbReference type="Proteomes" id="UP000028761">
    <property type="component" value="Chromosome 7"/>
</dbReference>
<keyword evidence="12" id="KW-0472">Membrane</keyword>
<dbReference type="CTD" id="338879"/>
<dbReference type="Ensembl" id="ENSPANT00000018398.3">
    <property type="protein sequence ID" value="ENSPANP00000058437.1"/>
    <property type="gene ID" value="ENSPANG00000019884.3"/>
</dbReference>
<keyword evidence="8" id="KW-0325">Glycoprotein</keyword>
<dbReference type="FunFam" id="3.10.130.10:FF:000002">
    <property type="entry name" value="Inactive ribonuclease-like protein 10"/>
    <property type="match status" value="1"/>
</dbReference>
<evidence type="ECO:0000256" key="12">
    <source>
        <dbReference type="SAM" id="Phobius"/>
    </source>
</evidence>
<keyword evidence="7" id="KW-1015">Disulfide bond</keyword>
<dbReference type="InterPro" id="IPR023412">
    <property type="entry name" value="RNaseA_domain"/>
</dbReference>
<reference evidence="14 15" key="1">
    <citation type="submission" date="2012-03" db="EMBL/GenBank/DDBJ databases">
        <title>Whole Genome Assembly of Papio anubis.</title>
        <authorList>
            <person name="Liu Y.L."/>
            <person name="Abraham K.A."/>
            <person name="Akbar H.A."/>
            <person name="Ali S.A."/>
            <person name="Anosike U.A."/>
            <person name="Aqrawi P.A."/>
            <person name="Arias F.A."/>
            <person name="Attaway T.A."/>
            <person name="Awwad R.A."/>
            <person name="Babu C.B."/>
            <person name="Bandaranaike D.B."/>
            <person name="Battles P.B."/>
            <person name="Bell A.B."/>
            <person name="Beltran B.B."/>
            <person name="Berhane-Mersha D.B."/>
            <person name="Bess C.B."/>
            <person name="Bickham C.B."/>
            <person name="Bolden T.B."/>
            <person name="Carter K.C."/>
            <person name="Chau D.C."/>
            <person name="Chavez A.C."/>
            <person name="Clerc-Blankenburg K.C."/>
            <person name="Coyle M.C."/>
            <person name="Dao M.D."/>
            <person name="Davila M.L.D."/>
            <person name="Davy-Carroll L.D."/>
            <person name="Denson S.D."/>
            <person name="Dinh H.D."/>
            <person name="Fernandez S.F."/>
            <person name="Fernando P.F."/>
            <person name="Forbes L.F."/>
            <person name="Francis C.F."/>
            <person name="Francisco L.F."/>
            <person name="Fu Q.F."/>
            <person name="Garcia-Iii R.G."/>
            <person name="Garrett T.G."/>
            <person name="Gross S.G."/>
            <person name="Gubbala S.G."/>
            <person name="Hirani K.H."/>
            <person name="Hogues M.H."/>
            <person name="Hollins B.H."/>
            <person name="Jackson L.J."/>
            <person name="Javaid M.J."/>
            <person name="Jhangiani S.J."/>
            <person name="Johnson A.J."/>
            <person name="Johnson B.J."/>
            <person name="Jones J.J."/>
            <person name="Joshi V.J."/>
            <person name="Kalu J.K."/>
            <person name="Khan N.K."/>
            <person name="Korchina V.K."/>
            <person name="Kovar C.K."/>
            <person name="Lago L.L."/>
            <person name="Lara F.L."/>
            <person name="Le T.-K.L."/>
            <person name="Lee S.L."/>
            <person name="Legall-Iii F.L."/>
            <person name="Lemon S.L."/>
            <person name="Liu J.L."/>
            <person name="Liu Y.-S.L."/>
            <person name="Liyanage D.L."/>
            <person name="Lopez J.L."/>
            <person name="Lorensuhewa L.L."/>
            <person name="Mata R.M."/>
            <person name="Mathew T.M."/>
            <person name="Mercado C.M."/>
            <person name="Mercado I.M."/>
            <person name="Morales K.M."/>
            <person name="Morgan M.M."/>
            <person name="Munidasa M.M."/>
            <person name="Ngo D.N."/>
            <person name="Nguyen L.N."/>
            <person name="Nguyen T.N."/>
            <person name="Nguyen N.N."/>
            <person name="Obregon M.O."/>
            <person name="Okwuonu G.O."/>
            <person name="Ongeri F.O."/>
            <person name="Onwere C.O."/>
            <person name="Osifeso I.O."/>
            <person name="Parra A.P."/>
            <person name="Patil S.P."/>
            <person name="Perez A.P."/>
            <person name="Perez Y.P."/>
            <person name="Pham C.P."/>
            <person name="Pu L.-L.P."/>
            <person name="Puazo M.P."/>
            <person name="Quiroz J.Q."/>
            <person name="Rouhana J.R."/>
            <person name="Ruiz M.R."/>
            <person name="Ruiz S.-J.R."/>
            <person name="Saada N.S."/>
            <person name="Santibanez J.S."/>
            <person name="Scheel M.S."/>
            <person name="Schneider B.S."/>
            <person name="Simmons D.S."/>
            <person name="Sisson I.S."/>
            <person name="Tang L.-Y.T."/>
            <person name="Thornton R.T."/>
            <person name="Tisius J.T."/>
            <person name="Toledanes G.T."/>
            <person name="Trejos Z.T."/>
            <person name="Usmani K.U."/>
            <person name="Varghese R.V."/>
            <person name="Vattathil S.V."/>
            <person name="Vee V.V."/>
            <person name="Walker D.W."/>
            <person name="Weissenberger G.W."/>
            <person name="White C.W."/>
            <person name="Williams A.W."/>
            <person name="Woodworth J.W."/>
            <person name="Wright R.W."/>
            <person name="Zhu Y.Z."/>
            <person name="Han Y.H."/>
            <person name="Newsham I.N."/>
            <person name="Nazareth L.N."/>
            <person name="Worley K.W."/>
            <person name="Muzny D.M."/>
            <person name="Rogers J.R."/>
            <person name="Gibbs R.G."/>
        </authorList>
    </citation>
    <scope>NUCLEOTIDE SEQUENCE [LARGE SCALE GENOMIC DNA]</scope>
</reference>
<comment type="similarity">
    <text evidence="2">Belongs to the pancreatic ribonuclease family.</text>
</comment>
<comment type="subcellular location">
    <subcellularLocation>
        <location evidence="1">Secreted</location>
    </subcellularLocation>
</comment>
<keyword evidence="12" id="KW-1133">Transmembrane helix</keyword>
<dbReference type="SUPFAM" id="SSF54076">
    <property type="entry name" value="RNase A-like"/>
    <property type="match status" value="1"/>
</dbReference>
<evidence type="ECO:0000256" key="4">
    <source>
        <dbReference type="ARBA" id="ARBA00022525"/>
    </source>
</evidence>
<organism evidence="14 15">
    <name type="scientific">Papio anubis</name>
    <name type="common">Olive baboon</name>
    <dbReference type="NCBI Taxonomy" id="9555"/>
    <lineage>
        <taxon>Eukaryota</taxon>
        <taxon>Metazoa</taxon>
        <taxon>Chordata</taxon>
        <taxon>Craniata</taxon>
        <taxon>Vertebrata</taxon>
        <taxon>Euteleostomi</taxon>
        <taxon>Mammalia</taxon>
        <taxon>Eutheria</taxon>
        <taxon>Euarchontoglires</taxon>
        <taxon>Primates</taxon>
        <taxon>Haplorrhini</taxon>
        <taxon>Catarrhini</taxon>
        <taxon>Cercopithecidae</taxon>
        <taxon>Cercopithecinae</taxon>
        <taxon>Papio</taxon>
    </lineage>
</organism>
<sequence length="270" mass="29957">MHRAERAAPPVGEKRKVSPGLAARALLRKKETLGGKNLGNERTQESLQLLRYVGKMKLNLVQIFFILLMLMLGLGMGLGLGLQMAAAVLEESDQPLNEFWSSDSQDETEATEEGEGTQTTETLVLGNKEVVQPGWPEDPILNEDEVGGNKMLRASALFQSNKDYLRLDQTDRECNEMMAHKMKEPNQSCIAQYAFIHEDLKTVKAVCNSPVIACELKGGKCHKSSRPFDLTLCELSKPDQVTPNCNYLTSVIKKHIIITCNDVKLQLPTG</sequence>
<comment type="function">
    <text evidence="10">Secreted proximal epididymal protein required for post-testicular sperm maturation and male fertility. May be involved in sperm adhesion to the egg zona pellucida. Does not have ribonuclease activity.</text>
</comment>
<dbReference type="GeneTree" id="ENSGT00730000111443"/>
<dbReference type="GeneID" id="101002943"/>
<reference evidence="14" key="2">
    <citation type="submission" date="2025-08" db="UniProtKB">
        <authorList>
            <consortium name="Ensembl"/>
        </authorList>
    </citation>
    <scope>IDENTIFICATION</scope>
</reference>
<proteinExistence type="inferred from homology"/>
<dbReference type="CDD" id="cd00163">
    <property type="entry name" value="RNase_A"/>
    <property type="match status" value="1"/>
</dbReference>
<keyword evidence="15" id="KW-1185">Reference proteome</keyword>
<keyword evidence="5" id="KW-0732">Signal</keyword>
<evidence type="ECO:0000256" key="11">
    <source>
        <dbReference type="SAM" id="MobiDB-lite"/>
    </source>
</evidence>
<dbReference type="GO" id="GO:0007338">
    <property type="term" value="P:single fertilization"/>
    <property type="evidence" value="ECO:0007669"/>
    <property type="project" value="UniProtKB-KW"/>
</dbReference>
<feature type="region of interest" description="Disordered" evidence="11">
    <location>
        <begin position="98"/>
        <end position="120"/>
    </location>
</feature>
<dbReference type="PANTHER" id="PTHR11437:SF63">
    <property type="entry name" value="INACTIVE RIBONUCLEASE-LIKE PROTEIN 10"/>
    <property type="match status" value="1"/>
</dbReference>
<dbReference type="AlphaFoldDB" id="A0A8I5R990"/>
<keyword evidence="9" id="KW-0278">Fertilization</keyword>
<keyword evidence="12" id="KW-0812">Transmembrane</keyword>
<evidence type="ECO:0000256" key="7">
    <source>
        <dbReference type="ARBA" id="ARBA00023157"/>
    </source>
</evidence>
<reference evidence="14" key="3">
    <citation type="submission" date="2025-09" db="UniProtKB">
        <authorList>
            <consortium name="Ensembl"/>
        </authorList>
    </citation>
    <scope>IDENTIFICATION</scope>
</reference>
<evidence type="ECO:0000313" key="14">
    <source>
        <dbReference type="Ensembl" id="ENSPANP00000058437.1"/>
    </source>
</evidence>
<feature type="compositionally biased region" description="Acidic residues" evidence="11">
    <location>
        <begin position="104"/>
        <end position="115"/>
    </location>
</feature>
<dbReference type="Pfam" id="PF00074">
    <property type="entry name" value="RnaseA"/>
    <property type="match status" value="1"/>
</dbReference>
<dbReference type="PRINTS" id="PR00794">
    <property type="entry name" value="RIBONUCLEASE"/>
</dbReference>
<evidence type="ECO:0000256" key="2">
    <source>
        <dbReference type="ARBA" id="ARBA00005600"/>
    </source>
</evidence>
<evidence type="ECO:0000256" key="3">
    <source>
        <dbReference type="ARBA" id="ARBA00021355"/>
    </source>
</evidence>
<dbReference type="SMART" id="SM00092">
    <property type="entry name" value="RNAse_Pc"/>
    <property type="match status" value="1"/>
</dbReference>
<dbReference type="PANTHER" id="PTHR11437">
    <property type="entry name" value="RIBONUCLEASE"/>
    <property type="match status" value="1"/>
</dbReference>
<gene>
    <name evidence="14" type="primary">RNASE10</name>
</gene>
<dbReference type="RefSeq" id="XP_031524133.1">
    <property type="nucleotide sequence ID" value="XM_031668273.1"/>
</dbReference>
<dbReference type="GO" id="GO:0003676">
    <property type="term" value="F:nucleic acid binding"/>
    <property type="evidence" value="ECO:0007669"/>
    <property type="project" value="InterPro"/>
</dbReference>
<dbReference type="GO" id="GO:0050830">
    <property type="term" value="P:defense response to Gram-positive bacterium"/>
    <property type="evidence" value="ECO:0007669"/>
    <property type="project" value="TreeGrafter"/>
</dbReference>
<accession>A0A8I5R990</accession>
<evidence type="ECO:0000259" key="13">
    <source>
        <dbReference type="SMART" id="SM00092"/>
    </source>
</evidence>
<evidence type="ECO:0000256" key="8">
    <source>
        <dbReference type="ARBA" id="ARBA00023180"/>
    </source>
</evidence>
<evidence type="ECO:0000256" key="6">
    <source>
        <dbReference type="ARBA" id="ARBA00022889"/>
    </source>
</evidence>
<evidence type="ECO:0000313" key="15">
    <source>
        <dbReference type="Proteomes" id="UP000028761"/>
    </source>
</evidence>
<dbReference type="GO" id="GO:0005576">
    <property type="term" value="C:extracellular region"/>
    <property type="evidence" value="ECO:0007669"/>
    <property type="project" value="UniProtKB-SubCell"/>
</dbReference>
<dbReference type="InterPro" id="IPR036816">
    <property type="entry name" value="RNaseA-like_dom_sf"/>
</dbReference>
<evidence type="ECO:0000256" key="5">
    <source>
        <dbReference type="ARBA" id="ARBA00022729"/>
    </source>
</evidence>
<protein>
    <recommendedName>
        <fullName evidence="3">Inactive ribonuclease-like protein 10</fullName>
    </recommendedName>
</protein>
<dbReference type="OMA" id="GQVTPHC"/>
<keyword evidence="6" id="KW-0130">Cell adhesion</keyword>
<feature type="transmembrane region" description="Helical" evidence="12">
    <location>
        <begin position="60"/>
        <end position="82"/>
    </location>
</feature>
<keyword evidence="4" id="KW-0964">Secreted</keyword>
<evidence type="ECO:0000256" key="10">
    <source>
        <dbReference type="ARBA" id="ARBA00045197"/>
    </source>
</evidence>
<dbReference type="Gene3D" id="3.10.130.10">
    <property type="entry name" value="Ribonuclease A-like domain"/>
    <property type="match status" value="1"/>
</dbReference>
<dbReference type="InterPro" id="IPR001427">
    <property type="entry name" value="RNaseA"/>
</dbReference>
<feature type="domain" description="Ribonuclease A-domain" evidence="13">
    <location>
        <begin position="157"/>
        <end position="266"/>
    </location>
</feature>
<dbReference type="GO" id="GO:0007155">
    <property type="term" value="P:cell adhesion"/>
    <property type="evidence" value="ECO:0007669"/>
    <property type="project" value="UniProtKB-KW"/>
</dbReference>